<dbReference type="GO" id="GO:0051082">
    <property type="term" value="F:unfolded protein binding"/>
    <property type="evidence" value="ECO:0000318"/>
    <property type="project" value="GO_Central"/>
</dbReference>
<evidence type="ECO:0000259" key="4">
    <source>
        <dbReference type="PROSITE" id="PS01031"/>
    </source>
</evidence>
<dbReference type="GO" id="GO:0006457">
    <property type="term" value="P:protein folding"/>
    <property type="evidence" value="ECO:0000318"/>
    <property type="project" value="GO_Central"/>
</dbReference>
<dbReference type="Gramene" id="ERM94143">
    <property type="protein sequence ID" value="ERM94143"/>
    <property type="gene ID" value="AMTR_s00010p00157060"/>
</dbReference>
<dbReference type="CDD" id="cd06472">
    <property type="entry name" value="ACD_ScHsp26_like"/>
    <property type="match status" value="1"/>
</dbReference>
<dbReference type="Gene3D" id="2.60.40.790">
    <property type="match status" value="1"/>
</dbReference>
<dbReference type="InterPro" id="IPR007052">
    <property type="entry name" value="CS_dom"/>
</dbReference>
<dbReference type="PANTHER" id="PTHR11527">
    <property type="entry name" value="HEAT-SHOCK PROTEIN 20 FAMILY MEMBER"/>
    <property type="match status" value="1"/>
</dbReference>
<dbReference type="HOGENOM" id="CLU_046737_5_2_1"/>
<dbReference type="InterPro" id="IPR002068">
    <property type="entry name" value="A-crystallin/Hsp20_dom"/>
</dbReference>
<sequence>MFRLIPQGHGDIASADWLETPTAHIVKLNIPGLRKEDVKVQVEDGNILHVSGEGNKEEAPPKDSIWHCMERGKPQFSRQFALPDNVKVDQIKAHVENGVLTIVVPKEANRKSKVRTINISSKL</sequence>
<feature type="domain" description="CS" evidence="5">
    <location>
        <begin position="10"/>
        <end position="123"/>
    </location>
</feature>
<evidence type="ECO:0000256" key="3">
    <source>
        <dbReference type="RuleBase" id="RU003616"/>
    </source>
</evidence>
<dbReference type="EMBL" id="KI397513">
    <property type="protein sequence ID" value="ERM94143.1"/>
    <property type="molecule type" value="Genomic_DNA"/>
</dbReference>
<keyword evidence="7" id="KW-1185">Reference proteome</keyword>
<evidence type="ECO:0000313" key="7">
    <source>
        <dbReference type="Proteomes" id="UP000017836"/>
    </source>
</evidence>
<dbReference type="PROSITE" id="PS51203">
    <property type="entry name" value="CS"/>
    <property type="match status" value="1"/>
</dbReference>
<gene>
    <name evidence="6" type="ORF">AMTR_s00010p00157060</name>
</gene>
<protein>
    <submittedName>
        <fullName evidence="6">Uncharacterized protein</fullName>
    </submittedName>
</protein>
<dbReference type="STRING" id="13333.W1NFA8"/>
<comment type="similarity">
    <text evidence="2 3">Belongs to the small heat shock protein (HSP20) family.</text>
</comment>
<dbReference type="Proteomes" id="UP000017836">
    <property type="component" value="Unassembled WGS sequence"/>
</dbReference>
<evidence type="ECO:0000256" key="2">
    <source>
        <dbReference type="PROSITE-ProRule" id="PRU00285"/>
    </source>
</evidence>
<reference evidence="7" key="1">
    <citation type="journal article" date="2013" name="Science">
        <title>The Amborella genome and the evolution of flowering plants.</title>
        <authorList>
            <consortium name="Amborella Genome Project"/>
        </authorList>
    </citation>
    <scope>NUCLEOTIDE SEQUENCE [LARGE SCALE GENOMIC DNA]</scope>
</reference>
<evidence type="ECO:0000313" key="6">
    <source>
        <dbReference type="EMBL" id="ERM94143.1"/>
    </source>
</evidence>
<dbReference type="GO" id="GO:0051259">
    <property type="term" value="P:protein complex oligomerization"/>
    <property type="evidence" value="ECO:0000318"/>
    <property type="project" value="GO_Central"/>
</dbReference>
<dbReference type="GO" id="GO:0042542">
    <property type="term" value="P:response to hydrogen peroxide"/>
    <property type="evidence" value="ECO:0000318"/>
    <property type="project" value="GO_Central"/>
</dbReference>
<organism evidence="6 7">
    <name type="scientific">Amborella trichopoda</name>
    <dbReference type="NCBI Taxonomy" id="13333"/>
    <lineage>
        <taxon>Eukaryota</taxon>
        <taxon>Viridiplantae</taxon>
        <taxon>Streptophyta</taxon>
        <taxon>Embryophyta</taxon>
        <taxon>Tracheophyta</taxon>
        <taxon>Spermatophyta</taxon>
        <taxon>Magnoliopsida</taxon>
        <taxon>Amborellales</taxon>
        <taxon>Amborellaceae</taxon>
        <taxon>Amborella</taxon>
    </lineage>
</organism>
<keyword evidence="1" id="KW-0346">Stress response</keyword>
<dbReference type="SMR" id="W1NFA8"/>
<dbReference type="GO" id="GO:0009651">
    <property type="term" value="P:response to salt stress"/>
    <property type="evidence" value="ECO:0000318"/>
    <property type="project" value="GO_Central"/>
</dbReference>
<proteinExistence type="inferred from homology"/>
<dbReference type="OMA" id="SHSAHIF"/>
<evidence type="ECO:0000259" key="5">
    <source>
        <dbReference type="PROSITE" id="PS51203"/>
    </source>
</evidence>
<dbReference type="PROSITE" id="PS01031">
    <property type="entry name" value="SHSP"/>
    <property type="match status" value="1"/>
</dbReference>
<dbReference type="GO" id="GO:0009408">
    <property type="term" value="P:response to heat"/>
    <property type="evidence" value="ECO:0000318"/>
    <property type="project" value="GO_Central"/>
</dbReference>
<accession>W1NFA8</accession>
<dbReference type="SUPFAM" id="SSF49764">
    <property type="entry name" value="HSP20-like chaperones"/>
    <property type="match status" value="1"/>
</dbReference>
<dbReference type="AlphaFoldDB" id="W1NFA8"/>
<dbReference type="Pfam" id="PF00011">
    <property type="entry name" value="HSP20"/>
    <property type="match status" value="1"/>
</dbReference>
<dbReference type="InterPro" id="IPR031107">
    <property type="entry name" value="Small_HSP"/>
</dbReference>
<dbReference type="eggNOG" id="KOG0710">
    <property type="taxonomic scope" value="Eukaryota"/>
</dbReference>
<feature type="domain" description="SHSP" evidence="4">
    <location>
        <begin position="6"/>
        <end position="122"/>
    </location>
</feature>
<evidence type="ECO:0000256" key="1">
    <source>
        <dbReference type="ARBA" id="ARBA00023016"/>
    </source>
</evidence>
<dbReference type="InterPro" id="IPR008978">
    <property type="entry name" value="HSP20-like_chaperone"/>
</dbReference>
<name>W1NFA8_AMBTC</name>